<dbReference type="Proteomes" id="UP000019132">
    <property type="component" value="Unassembled WGS sequence"/>
</dbReference>
<dbReference type="InParanoid" id="K3WHC2"/>
<sequence length="117" mass="12807">MLKSEAGIDAWITAIAGEKQKLPTPFIDGASIFVRLEDPQTPSISFQPLVSPSLLKLVPAKSSAKYSYDAAKIAAAKKKASYRKLLPSTATAATEKQFEKELNVAFAQEMELHQYSF</sequence>
<reference evidence="2" key="2">
    <citation type="submission" date="2010-04" db="EMBL/GenBank/DDBJ databases">
        <authorList>
            <person name="Buell R."/>
            <person name="Hamilton J."/>
            <person name="Hostetler J."/>
        </authorList>
    </citation>
    <scope>NUCLEOTIDE SEQUENCE [LARGE SCALE GENOMIC DNA]</scope>
    <source>
        <strain evidence="2">DAOM:BR144</strain>
    </source>
</reference>
<reference evidence="2" key="1">
    <citation type="journal article" date="2010" name="Genome Biol.">
        <title>Genome sequence of the necrotrophic plant pathogen Pythium ultimum reveals original pathogenicity mechanisms and effector repertoire.</title>
        <authorList>
            <person name="Levesque C.A."/>
            <person name="Brouwer H."/>
            <person name="Cano L."/>
            <person name="Hamilton J.P."/>
            <person name="Holt C."/>
            <person name="Huitema E."/>
            <person name="Raffaele S."/>
            <person name="Robideau G.P."/>
            <person name="Thines M."/>
            <person name="Win J."/>
            <person name="Zerillo M.M."/>
            <person name="Beakes G.W."/>
            <person name="Boore J.L."/>
            <person name="Busam D."/>
            <person name="Dumas B."/>
            <person name="Ferriera S."/>
            <person name="Fuerstenberg S.I."/>
            <person name="Gachon C.M."/>
            <person name="Gaulin E."/>
            <person name="Govers F."/>
            <person name="Grenville-Briggs L."/>
            <person name="Horner N."/>
            <person name="Hostetler J."/>
            <person name="Jiang R.H."/>
            <person name="Johnson J."/>
            <person name="Krajaejun T."/>
            <person name="Lin H."/>
            <person name="Meijer H.J."/>
            <person name="Moore B."/>
            <person name="Morris P."/>
            <person name="Phuntmart V."/>
            <person name="Puiu D."/>
            <person name="Shetty J."/>
            <person name="Stajich J.E."/>
            <person name="Tripathy S."/>
            <person name="Wawra S."/>
            <person name="van West P."/>
            <person name="Whitty B.R."/>
            <person name="Coutinho P.M."/>
            <person name="Henrissat B."/>
            <person name="Martin F."/>
            <person name="Thomas P.D."/>
            <person name="Tyler B.M."/>
            <person name="De Vries R.P."/>
            <person name="Kamoun S."/>
            <person name="Yandell M."/>
            <person name="Tisserat N."/>
            <person name="Buell C.R."/>
        </authorList>
    </citation>
    <scope>NUCLEOTIDE SEQUENCE</scope>
    <source>
        <strain evidence="2">DAOM:BR144</strain>
    </source>
</reference>
<dbReference type="eggNOG" id="ENOG502QZQR">
    <property type="taxonomic scope" value="Eukaryota"/>
</dbReference>
<accession>K3WHC2</accession>
<dbReference type="HOGENOM" id="CLU_2089673_0_0_1"/>
<organism evidence="1 2">
    <name type="scientific">Globisporangium ultimum (strain ATCC 200006 / CBS 805.95 / DAOM BR144)</name>
    <name type="common">Pythium ultimum</name>
    <dbReference type="NCBI Taxonomy" id="431595"/>
    <lineage>
        <taxon>Eukaryota</taxon>
        <taxon>Sar</taxon>
        <taxon>Stramenopiles</taxon>
        <taxon>Oomycota</taxon>
        <taxon>Peronosporomycetes</taxon>
        <taxon>Pythiales</taxon>
        <taxon>Pythiaceae</taxon>
        <taxon>Globisporangium</taxon>
    </lineage>
</organism>
<dbReference type="VEuPathDB" id="FungiDB:PYU1_G004354"/>
<dbReference type="EMBL" id="GL376631">
    <property type="status" value="NOT_ANNOTATED_CDS"/>
    <property type="molecule type" value="Genomic_DNA"/>
</dbReference>
<dbReference type="STRING" id="431595.K3WHC2"/>
<name>K3WHC2_GLOUD</name>
<proteinExistence type="predicted"/>
<evidence type="ECO:0000313" key="1">
    <source>
        <dbReference type="EnsemblProtists" id="PYU1_T004364"/>
    </source>
</evidence>
<dbReference type="EnsemblProtists" id="PYU1_T004364">
    <property type="protein sequence ID" value="PYU1_T004364"/>
    <property type="gene ID" value="PYU1_G004354"/>
</dbReference>
<dbReference type="AlphaFoldDB" id="K3WHC2"/>
<evidence type="ECO:0000313" key="2">
    <source>
        <dbReference type="Proteomes" id="UP000019132"/>
    </source>
</evidence>
<keyword evidence="2" id="KW-1185">Reference proteome</keyword>
<protein>
    <submittedName>
        <fullName evidence="1">Uncharacterized protein</fullName>
    </submittedName>
</protein>
<reference evidence="1" key="3">
    <citation type="submission" date="2015-02" db="UniProtKB">
        <authorList>
            <consortium name="EnsemblProtists"/>
        </authorList>
    </citation>
    <scope>IDENTIFICATION</scope>
    <source>
        <strain evidence="1">DAOM BR144</strain>
    </source>
</reference>